<evidence type="ECO:0000313" key="1">
    <source>
        <dbReference type="EMBL" id="JAH55778.1"/>
    </source>
</evidence>
<organism evidence="1">
    <name type="scientific">Anguilla anguilla</name>
    <name type="common">European freshwater eel</name>
    <name type="synonym">Muraena anguilla</name>
    <dbReference type="NCBI Taxonomy" id="7936"/>
    <lineage>
        <taxon>Eukaryota</taxon>
        <taxon>Metazoa</taxon>
        <taxon>Chordata</taxon>
        <taxon>Craniata</taxon>
        <taxon>Vertebrata</taxon>
        <taxon>Euteleostomi</taxon>
        <taxon>Actinopterygii</taxon>
        <taxon>Neopterygii</taxon>
        <taxon>Teleostei</taxon>
        <taxon>Anguilliformes</taxon>
        <taxon>Anguillidae</taxon>
        <taxon>Anguilla</taxon>
    </lineage>
</organism>
<dbReference type="EMBL" id="GBXM01052402">
    <property type="protein sequence ID" value="JAH56175.1"/>
    <property type="molecule type" value="Transcribed_RNA"/>
</dbReference>
<proteinExistence type="predicted"/>
<name>A0A0E9TST3_ANGAN</name>
<reference evidence="1" key="2">
    <citation type="journal article" date="2015" name="Fish Shellfish Immunol.">
        <title>Early steps in the European eel (Anguilla anguilla)-Vibrio vulnificus interaction in the gills: Role of the RtxA13 toxin.</title>
        <authorList>
            <person name="Callol A."/>
            <person name="Pajuelo D."/>
            <person name="Ebbesson L."/>
            <person name="Teles M."/>
            <person name="MacKenzie S."/>
            <person name="Amaro C."/>
        </authorList>
    </citation>
    <scope>NUCLEOTIDE SEQUENCE</scope>
</reference>
<dbReference type="EMBL" id="GBXM01052799">
    <property type="protein sequence ID" value="JAH55778.1"/>
    <property type="molecule type" value="Transcribed_RNA"/>
</dbReference>
<accession>A0A0E9TST3</accession>
<reference evidence="1" key="1">
    <citation type="submission" date="2014-11" db="EMBL/GenBank/DDBJ databases">
        <authorList>
            <person name="Amaro Gonzalez C."/>
        </authorList>
    </citation>
    <scope>NUCLEOTIDE SEQUENCE</scope>
</reference>
<sequence length="42" mass="4758">MGRRGWGRVSHSTCLSSKQWSQKVKAQKGCELAYVKPKCAFE</sequence>
<dbReference type="EMBL" id="GBXM01059642">
    <property type="protein sequence ID" value="JAH48935.1"/>
    <property type="molecule type" value="Transcribed_RNA"/>
</dbReference>
<dbReference type="AlphaFoldDB" id="A0A0E9TST3"/>
<protein>
    <submittedName>
        <fullName evidence="1">Uncharacterized protein</fullName>
    </submittedName>
</protein>